<dbReference type="EMBL" id="AAMIYH010000027">
    <property type="protein sequence ID" value="EDH8304192.1"/>
    <property type="molecule type" value="Genomic_DNA"/>
</dbReference>
<reference evidence="1" key="1">
    <citation type="submission" date="2018-07" db="EMBL/GenBank/DDBJ databases">
        <authorList>
            <person name="Ashton P.M."/>
            <person name="Dallman T."/>
            <person name="Nair S."/>
            <person name="De Pinna E."/>
            <person name="Peters T."/>
            <person name="Grant K."/>
        </authorList>
    </citation>
    <scope>NUCLEOTIDE SEQUENCE</scope>
    <source>
        <strain evidence="1">368335</strain>
    </source>
</reference>
<protein>
    <submittedName>
        <fullName evidence="1">Uncharacterized protein</fullName>
    </submittedName>
</protein>
<dbReference type="AlphaFoldDB" id="A0A635RBT7"/>
<accession>A0A635RBT7</accession>
<sequence>MTFPSEVIYELANTLRRRYNYHMLQTSVGATAAFLRNHFLGSNQSSITQEVIFSIDRTTKILPIDNAIAVQNGDMFNFSMGMRHTSVTVDPSVGIEHSFMHNPYPLPDNWFVVVEQGVNQYEVVAARDESFFDLGQISRRLEIALELRQGNIGLNGGVVYFILSNWAHVSYVLRKADATFHATEVNYLSAENEDQDEEETVPGTEVAVCEDYDDLKSVFVKRDVFESLNLDFPGDEKEISVADLVEALCQKDQANEISDEEAELFQVQQLVSKVIGGQEIVDTLMALPAKKRTQKYIRELVLKNLGQAKK</sequence>
<organism evidence="1">
    <name type="scientific">Salmonella enterica subsp. enterica serovar Chester</name>
    <dbReference type="NCBI Taxonomy" id="149386"/>
    <lineage>
        <taxon>Bacteria</taxon>
        <taxon>Pseudomonadati</taxon>
        <taxon>Pseudomonadota</taxon>
        <taxon>Gammaproteobacteria</taxon>
        <taxon>Enterobacterales</taxon>
        <taxon>Enterobacteriaceae</taxon>
        <taxon>Salmonella</taxon>
    </lineage>
</organism>
<name>A0A635RBT7_SALET</name>
<proteinExistence type="predicted"/>
<comment type="caution">
    <text evidence="1">The sequence shown here is derived from an EMBL/GenBank/DDBJ whole genome shotgun (WGS) entry which is preliminary data.</text>
</comment>
<evidence type="ECO:0000313" key="1">
    <source>
        <dbReference type="EMBL" id="EDH8304192.1"/>
    </source>
</evidence>
<gene>
    <name evidence="1" type="ORF">CB695_22270</name>
</gene>